<sequence>MCLLTVAIDQSRRFPLVVAGNRDEFFNRPAARLAWWSPGDGLPDVLGGRDLEAGGTWLGLTAQGRLAMVTNVRAPTAPRDPKAPSRGEIVQRWLAGDASTDRFWMRTALSGYNGFNLIAADFQRGDCFYASNQRPNPERLERGLYGLSNGTLDSPWPKVEALKEATREALESCDTVDALAARLFDALADKTPAEDDELPSTGVSREWEKVLSSAFIRTADGTYGTRCSTLVITERVNKRLVTHVLERTFSPTGGMALLRRSTVKDWPPRYTEAPPPEVSQQEVVLESTETQAPNHPVRRTRVRTLLKPEPSRRKRAAA</sequence>
<dbReference type="Proteomes" id="UP000193427">
    <property type="component" value="Chromosome"/>
</dbReference>
<proteinExistence type="predicted"/>
<evidence type="ECO:0000256" key="1">
    <source>
        <dbReference type="SAM" id="MobiDB-lite"/>
    </source>
</evidence>
<protein>
    <submittedName>
        <fullName evidence="2">Uncharacterized protein</fullName>
    </submittedName>
</protein>
<dbReference type="EMBL" id="CP015118">
    <property type="protein sequence ID" value="ARN20411.1"/>
    <property type="molecule type" value="Genomic_DNA"/>
</dbReference>
<evidence type="ECO:0000313" key="2">
    <source>
        <dbReference type="EMBL" id="ARN20411.1"/>
    </source>
</evidence>
<feature type="compositionally biased region" description="Polar residues" evidence="1">
    <location>
        <begin position="278"/>
        <end position="293"/>
    </location>
</feature>
<organism evidence="2 3">
    <name type="scientific">Piscinibacter gummiphilus</name>
    <dbReference type="NCBI Taxonomy" id="946333"/>
    <lineage>
        <taxon>Bacteria</taxon>
        <taxon>Pseudomonadati</taxon>
        <taxon>Pseudomonadota</taxon>
        <taxon>Betaproteobacteria</taxon>
        <taxon>Burkholderiales</taxon>
        <taxon>Sphaerotilaceae</taxon>
        <taxon>Piscinibacter</taxon>
    </lineage>
</organism>
<dbReference type="PANTHER" id="PTHR17985">
    <property type="entry name" value="SER/THR-RICH PROTEIN T10 IN DGCR REGION"/>
    <property type="match status" value="1"/>
</dbReference>
<dbReference type="PANTHER" id="PTHR17985:SF8">
    <property type="entry name" value="TRANSPORT AND GOLGI ORGANIZATION PROTEIN 2 HOMOLOG"/>
    <property type="match status" value="1"/>
</dbReference>
<dbReference type="AlphaFoldDB" id="A0A1W6L7U5"/>
<name>A0A1W6L7U5_9BURK</name>
<keyword evidence="3" id="KW-1185">Reference proteome</keyword>
<dbReference type="Pfam" id="PF05742">
    <property type="entry name" value="TANGO2"/>
    <property type="match status" value="1"/>
</dbReference>
<dbReference type="OrthoDB" id="4380123at2"/>
<gene>
    <name evidence="2" type="ORF">A4W93_11160</name>
</gene>
<dbReference type="RefSeq" id="WP_085750684.1">
    <property type="nucleotide sequence ID" value="NZ_BSPR01000023.1"/>
</dbReference>
<feature type="region of interest" description="Disordered" evidence="1">
    <location>
        <begin position="266"/>
        <end position="299"/>
    </location>
</feature>
<dbReference type="InterPro" id="IPR008551">
    <property type="entry name" value="TANGO2"/>
</dbReference>
<evidence type="ECO:0000313" key="3">
    <source>
        <dbReference type="Proteomes" id="UP000193427"/>
    </source>
</evidence>
<reference evidence="2 3" key="1">
    <citation type="submission" date="2016-04" db="EMBL/GenBank/DDBJ databases">
        <title>Complete genome sequence of natural rubber-degrading, novel Gram-negative bacterium, Rhizobacter gummiphilus strain NS21.</title>
        <authorList>
            <person name="Tabata M."/>
            <person name="Kasai D."/>
            <person name="Fukuda M."/>
        </authorList>
    </citation>
    <scope>NUCLEOTIDE SEQUENCE [LARGE SCALE GENOMIC DNA]</scope>
    <source>
        <strain evidence="2 3">NS21</strain>
    </source>
</reference>
<accession>A0A1W6L7U5</accession>
<dbReference type="STRING" id="946333.A4W93_11160"/>
<dbReference type="KEGG" id="rgu:A4W93_11160"/>